<evidence type="ECO:0000313" key="1">
    <source>
        <dbReference type="Proteomes" id="UP000887576"/>
    </source>
</evidence>
<dbReference type="Proteomes" id="UP000887576">
    <property type="component" value="Unplaced"/>
</dbReference>
<name>A0AC34QYP7_9BILA</name>
<dbReference type="WBParaSite" id="JU765_v2.g2054.t1">
    <property type="protein sequence ID" value="JU765_v2.g2054.t1"/>
    <property type="gene ID" value="JU765_v2.g2054"/>
</dbReference>
<accession>A0AC34QYP7</accession>
<reference evidence="2" key="1">
    <citation type="submission" date="2022-11" db="UniProtKB">
        <authorList>
            <consortium name="WormBaseParasite"/>
        </authorList>
    </citation>
    <scope>IDENTIFICATION</scope>
</reference>
<protein>
    <submittedName>
        <fullName evidence="2">Uncharacterized protein</fullName>
    </submittedName>
</protein>
<evidence type="ECO:0000313" key="2">
    <source>
        <dbReference type="WBParaSite" id="JU765_v2.g2054.t1"/>
    </source>
</evidence>
<proteinExistence type="predicted"/>
<sequence>MSLSKNGTASAADTVLAQAKREVEIRKRVQVAVLKKPDAVKNAEDQPSEFERDTKVEDEEDPEVIKLMEKIKPAPGYDKKRNYSEIVVGA</sequence>
<organism evidence="1 2">
    <name type="scientific">Panagrolaimus sp. JU765</name>
    <dbReference type="NCBI Taxonomy" id="591449"/>
    <lineage>
        <taxon>Eukaryota</taxon>
        <taxon>Metazoa</taxon>
        <taxon>Ecdysozoa</taxon>
        <taxon>Nematoda</taxon>
        <taxon>Chromadorea</taxon>
        <taxon>Rhabditida</taxon>
        <taxon>Tylenchina</taxon>
        <taxon>Panagrolaimomorpha</taxon>
        <taxon>Panagrolaimoidea</taxon>
        <taxon>Panagrolaimidae</taxon>
        <taxon>Panagrolaimus</taxon>
    </lineage>
</organism>